<evidence type="ECO:0000256" key="5">
    <source>
        <dbReference type="RuleBase" id="RU000682"/>
    </source>
</evidence>
<dbReference type="PANTHER" id="PTHR36968:SF5">
    <property type="entry name" value="HOMEOBOX-DDT DOMAIN PROTEIN RLT2"/>
    <property type="match status" value="1"/>
</dbReference>
<feature type="compositionally biased region" description="Basic and acidic residues" evidence="7">
    <location>
        <begin position="1707"/>
        <end position="1722"/>
    </location>
</feature>
<comment type="caution">
    <text evidence="11">The sequence shown here is derived from an EMBL/GenBank/DDBJ whole genome shotgun (WGS) entry which is preliminary data.</text>
</comment>
<feature type="compositionally biased region" description="Acidic residues" evidence="7">
    <location>
        <begin position="1783"/>
        <end position="1797"/>
    </location>
</feature>
<feature type="region of interest" description="Disordered" evidence="7">
    <location>
        <begin position="1695"/>
        <end position="1808"/>
    </location>
</feature>
<accession>A0A835I4K2</accession>
<comment type="subcellular location">
    <subcellularLocation>
        <location evidence="1 4 5">Nucleus</location>
    </subcellularLocation>
</comment>
<dbReference type="GO" id="GO:0003677">
    <property type="term" value="F:DNA binding"/>
    <property type="evidence" value="ECO:0007669"/>
    <property type="project" value="UniProtKB-UniRule"/>
</dbReference>
<feature type="compositionally biased region" description="Polar residues" evidence="7">
    <location>
        <begin position="1799"/>
        <end position="1808"/>
    </location>
</feature>
<dbReference type="Gene3D" id="1.10.10.60">
    <property type="entry name" value="Homeodomain-like"/>
    <property type="match status" value="1"/>
</dbReference>
<evidence type="ECO:0008006" key="13">
    <source>
        <dbReference type="Google" id="ProtNLM"/>
    </source>
</evidence>
<dbReference type="SUPFAM" id="SSF46689">
    <property type="entry name" value="Homeodomain-like"/>
    <property type="match status" value="1"/>
</dbReference>
<keyword evidence="4 5" id="KW-0238">DNA-binding</keyword>
<keyword evidence="2" id="KW-0804">Transcription</keyword>
<keyword evidence="6" id="KW-0175">Coiled coil</keyword>
<dbReference type="GO" id="GO:0005634">
    <property type="term" value="C:nucleus"/>
    <property type="evidence" value="ECO:0007669"/>
    <property type="project" value="UniProtKB-SubCell"/>
</dbReference>
<evidence type="ECO:0000259" key="9">
    <source>
        <dbReference type="PROSITE" id="PS50827"/>
    </source>
</evidence>
<dbReference type="InterPro" id="IPR007759">
    <property type="entry name" value="Asxl_HARE-HTH"/>
</dbReference>
<evidence type="ECO:0000256" key="4">
    <source>
        <dbReference type="PROSITE-ProRule" id="PRU00108"/>
    </source>
</evidence>
<dbReference type="Pfam" id="PF15613">
    <property type="entry name" value="WSD"/>
    <property type="match status" value="1"/>
</dbReference>
<feature type="compositionally biased region" description="Polar residues" evidence="7">
    <location>
        <begin position="1269"/>
        <end position="1290"/>
    </location>
</feature>
<dbReference type="Pfam" id="PF15612">
    <property type="entry name" value="WHIM1"/>
    <property type="match status" value="1"/>
</dbReference>
<dbReference type="PROSITE" id="PS50071">
    <property type="entry name" value="HOMEOBOX_2"/>
    <property type="match status" value="1"/>
</dbReference>
<dbReference type="SMART" id="SM00389">
    <property type="entry name" value="HOX"/>
    <property type="match status" value="1"/>
</dbReference>
<evidence type="ECO:0000256" key="7">
    <source>
        <dbReference type="SAM" id="MobiDB-lite"/>
    </source>
</evidence>
<feature type="region of interest" description="Disordered" evidence="7">
    <location>
        <begin position="1570"/>
        <end position="1670"/>
    </location>
</feature>
<evidence type="ECO:0000256" key="1">
    <source>
        <dbReference type="ARBA" id="ARBA00004123"/>
    </source>
</evidence>
<keyword evidence="12" id="KW-1185">Reference proteome</keyword>
<proteinExistence type="predicted"/>
<dbReference type="PANTHER" id="PTHR36968">
    <property type="entry name" value="HOMEOBOX-DDT DOMAIN PROTEIN RLT2"/>
    <property type="match status" value="1"/>
</dbReference>
<feature type="coiled-coil region" evidence="6">
    <location>
        <begin position="440"/>
        <end position="522"/>
    </location>
</feature>
<dbReference type="Pfam" id="PF00046">
    <property type="entry name" value="Homeodomain"/>
    <property type="match status" value="1"/>
</dbReference>
<dbReference type="InterPro" id="IPR009057">
    <property type="entry name" value="Homeodomain-like_sf"/>
</dbReference>
<evidence type="ECO:0000313" key="12">
    <source>
        <dbReference type="Proteomes" id="UP000631114"/>
    </source>
</evidence>
<dbReference type="Pfam" id="PF02791">
    <property type="entry name" value="DDT"/>
    <property type="match status" value="1"/>
</dbReference>
<dbReference type="OrthoDB" id="6159439at2759"/>
<feature type="region of interest" description="Disordered" evidence="7">
    <location>
        <begin position="380"/>
        <end position="408"/>
    </location>
</feature>
<evidence type="ECO:0000256" key="3">
    <source>
        <dbReference type="ARBA" id="ARBA00023242"/>
    </source>
</evidence>
<evidence type="ECO:0000259" key="8">
    <source>
        <dbReference type="PROSITE" id="PS50071"/>
    </source>
</evidence>
<feature type="region of interest" description="Disordered" evidence="7">
    <location>
        <begin position="1"/>
        <end position="34"/>
    </location>
</feature>
<feature type="region of interest" description="Disordered" evidence="7">
    <location>
        <begin position="84"/>
        <end position="137"/>
    </location>
</feature>
<dbReference type="EMBL" id="JADFTS010000004">
    <property type="protein sequence ID" value="KAF9609028.1"/>
    <property type="molecule type" value="Genomic_DNA"/>
</dbReference>
<feature type="domain" description="DDT" evidence="9">
    <location>
        <begin position="593"/>
        <end position="652"/>
    </location>
</feature>
<keyword evidence="3 4" id="KW-0539">Nucleus</keyword>
<dbReference type="GO" id="GO:0006357">
    <property type="term" value="P:regulation of transcription by RNA polymerase II"/>
    <property type="evidence" value="ECO:0007669"/>
    <property type="project" value="InterPro"/>
</dbReference>
<evidence type="ECO:0000256" key="2">
    <source>
        <dbReference type="ARBA" id="ARBA00023163"/>
    </source>
</evidence>
<dbReference type="SMART" id="SM00571">
    <property type="entry name" value="DDT"/>
    <property type="match status" value="1"/>
</dbReference>
<evidence type="ECO:0000313" key="11">
    <source>
        <dbReference type="EMBL" id="KAF9609028.1"/>
    </source>
</evidence>
<sequence length="1808" mass="201603">MDSTPEGEKKKGGGGGGSIDGGSGGEAKPKRKMKTAAQLELLEQTYLVETYPSEALRAELSEKLGLTDRQLQMWFCHRRLKDRKNVPVKRQKKDTPGSTVSVGGGGYNDDDMMGGSEMGNEDGSRSGSGSGSSPFEPRKVVARANAAVSRIGGDMSMVKRYYEPPQMSLESRAVAFVEAQLGEAIREDGPILGMDFDPLPPGAFGAPIAVTGQQKQAGRPFDGLVYERRDTKTIKASLMPNMELSYAPTLSGGKRKLTAGNVHVMHPQTSARAPQEYQFLPEQPSVRSEAYGRTDSSNYYNSAADAQSGRVSSMPTGSPYLHGKEQVTAVYGFQGQVSSGSVLSQHGRPAHVFSSASGDYDSPHRSPFANVGVDSQLAGHPSVGMESPYMSSDRQVEDDASRMERKRKSEEARIAREVEVHEKRIRKELEKQDILRRKREEQMRRDMERHDRERRKEEERLIRERLREEERFQREQRREVERREKFLQKENLRAEKMRQKEELRKEREVARLKAANERANARRIAKESMELIEDERLELMELAVSKKGLPSMLSLDSDTLQNLELFKDMLDSFPPKSVCLKRPLTVQPWSSSEESIGNLLMVWRFLITFSDVLELWPFTLDEFVQAMHDYEPRVLGEIHVALLRSIIKDIEDVARTPSIGLGANQNSAANPGGGHPQIVEGAYAWGFDIRCWQSHLNPMTWPEILRQFALSAGFGPQLKKRSLERTYYREDNEGHDGEDIVSTLRNGTAAENALAIMQEKGFSQPRKSRHRLTPGTVKFAAFHVLSLEGSKGLTILEVADRIQKSGLRDLTTSKTPEASIAAALSRDSNLFERTAPSTYCVRDAFRKDPADADAILSAAREKIQIFENGFSDVEDEKDVEDADDIERDEGFECDVAEDPEEIDVGISANSVQGVSQAKVSCAGNGEKDTLLHITPENGIVNAGKNFSSFLLEDSKKVKSEGATFVQSINDIAICNNSSNPEQEDTEIDESNSGEPWVQGLTEGEYSDLSVEERLNALVALVGVAIEGNSIRIILEERLEAANALKKQMWAEAQLDKRRLKEENFTRFQCPSYTGIKAEPSLTNSAVDGNQSPYFLDNKNNDAYLNPTVKQEPAVDLSNLPTERMLVGQDFAAGPDSLTLSHGFAAEKSRADLKSYIGHKAEEMYVYRSLPLGQDRRRNRYWQFVTSASRNDPGSARIFFESHDGCWRLIDTEEGFDALLASLDTRGMREAHLQSMLQRVEISFKEAVRRSLKSPSSMDLDIDNIKTEDSITTSTPDSNTGIESPSSTLCADSCDTQEQSSSFRIELGRTQTEKSSALKRYQDYERWMWKECFNASILCAMKFGKKRCTELLVTCDSCHDSYFMEDNHCTVCHLTFGAYSNTCYSDHMKLCEEKQKLDPRSASHGLNFSLPPRLRLLKLQLALVEVCLLPEALQSLWTEDYRKSWGMKLQASSSCEELLQLLTVLEGALKRDYLSSNFETTKELIGSSKTQRYVADGSYSALPGAVSVLPWVPQTSGAVALRLMELDTSISYMLQQKIESHKDSETGDYFKLPSRYTVVKNVQEIEQPEIPYRSDYPPEDNWISLGSGRSSTSGRGRGLRGRGRASSGGRRMQRGVSGLRSAFGRETGGSIEKSGQGLGRKSRTRGRGRRRGRRTARNRPRINGRFSSTKQIPVELPKSSTVMDWEREIRGVNVEEDVVGNIGEASDSDGHGHATGDDYDGRGNDYGGVLQRKAEDFMESDEDADELGDEDDEVDGDGEEEGYIDGDDDGDMELDEVQRGSEYGEGDEDDIDQNEDGDGTSSASSDYSD</sequence>
<feature type="compositionally biased region" description="Gly residues" evidence="7">
    <location>
        <begin position="13"/>
        <end position="25"/>
    </location>
</feature>
<feature type="DNA-binding region" description="Homeobox" evidence="4">
    <location>
        <begin position="27"/>
        <end position="86"/>
    </location>
</feature>
<feature type="compositionally biased region" description="Basic residues" evidence="7">
    <location>
        <begin position="1639"/>
        <end position="1661"/>
    </location>
</feature>
<feature type="compositionally biased region" description="Acidic residues" evidence="7">
    <location>
        <begin position="1736"/>
        <end position="1774"/>
    </location>
</feature>
<feature type="region of interest" description="Disordered" evidence="7">
    <location>
        <begin position="1268"/>
        <end position="1290"/>
    </location>
</feature>
<feature type="compositionally biased region" description="Low complexity" evidence="7">
    <location>
        <begin position="1583"/>
        <end position="1593"/>
    </location>
</feature>
<feature type="domain" description="Homeobox" evidence="8">
    <location>
        <begin position="25"/>
        <end position="85"/>
    </location>
</feature>
<dbReference type="InterPro" id="IPR044977">
    <property type="entry name" value="RLT1-3"/>
</dbReference>
<dbReference type="InterPro" id="IPR018501">
    <property type="entry name" value="DDT_dom"/>
</dbReference>
<feature type="region of interest" description="Disordered" evidence="7">
    <location>
        <begin position="976"/>
        <end position="996"/>
    </location>
</feature>
<dbReference type="Proteomes" id="UP000631114">
    <property type="component" value="Unassembled WGS sequence"/>
</dbReference>
<protein>
    <recommendedName>
        <fullName evidence="13">Homeobox-DDT domain protein RLT2</fullName>
    </recommendedName>
</protein>
<dbReference type="InterPro" id="IPR028941">
    <property type="entry name" value="WHIM2_dom"/>
</dbReference>
<dbReference type="PROSITE" id="PS50827">
    <property type="entry name" value="DDT"/>
    <property type="match status" value="1"/>
</dbReference>
<dbReference type="PROSITE" id="PS51913">
    <property type="entry name" value="HTH_HARE"/>
    <property type="match status" value="1"/>
</dbReference>
<feature type="compositionally biased region" description="Basic and acidic residues" evidence="7">
    <location>
        <begin position="1"/>
        <end position="11"/>
    </location>
</feature>
<feature type="domain" description="HTH HARE-type" evidence="10">
    <location>
        <begin position="775"/>
        <end position="844"/>
    </location>
</feature>
<feature type="compositionally biased region" description="Acidic residues" evidence="7">
    <location>
        <begin position="981"/>
        <end position="991"/>
    </location>
</feature>
<dbReference type="InterPro" id="IPR028942">
    <property type="entry name" value="WHIM1_dom"/>
</dbReference>
<feature type="compositionally biased region" description="Basic and acidic residues" evidence="7">
    <location>
        <begin position="394"/>
        <end position="408"/>
    </location>
</feature>
<evidence type="ECO:0000259" key="10">
    <source>
        <dbReference type="PROSITE" id="PS51913"/>
    </source>
</evidence>
<dbReference type="CDD" id="cd00086">
    <property type="entry name" value="homeodomain"/>
    <property type="match status" value="1"/>
</dbReference>
<organism evidence="11 12">
    <name type="scientific">Coptis chinensis</name>
    <dbReference type="NCBI Taxonomy" id="261450"/>
    <lineage>
        <taxon>Eukaryota</taxon>
        <taxon>Viridiplantae</taxon>
        <taxon>Streptophyta</taxon>
        <taxon>Embryophyta</taxon>
        <taxon>Tracheophyta</taxon>
        <taxon>Spermatophyta</taxon>
        <taxon>Magnoliopsida</taxon>
        <taxon>Ranunculales</taxon>
        <taxon>Ranunculaceae</taxon>
        <taxon>Coptidoideae</taxon>
        <taxon>Coptis</taxon>
    </lineage>
</organism>
<keyword evidence="4 5" id="KW-0371">Homeobox</keyword>
<reference evidence="11 12" key="1">
    <citation type="submission" date="2020-10" db="EMBL/GenBank/DDBJ databases">
        <title>The Coptis chinensis genome and diversification of protoberbering-type alkaloids.</title>
        <authorList>
            <person name="Wang B."/>
            <person name="Shu S."/>
            <person name="Song C."/>
            <person name="Liu Y."/>
        </authorList>
    </citation>
    <scope>NUCLEOTIDE SEQUENCE [LARGE SCALE GENOMIC DNA]</scope>
    <source>
        <strain evidence="11">HL-2020</strain>
        <tissue evidence="11">Leaf</tissue>
    </source>
</reference>
<evidence type="ECO:0000256" key="6">
    <source>
        <dbReference type="SAM" id="Coils"/>
    </source>
</evidence>
<dbReference type="InterPro" id="IPR001356">
    <property type="entry name" value="HD"/>
</dbReference>
<dbReference type="Pfam" id="PF05066">
    <property type="entry name" value="HARE-HTH"/>
    <property type="match status" value="1"/>
</dbReference>
<name>A0A835I4K2_9MAGN</name>
<gene>
    <name evidence="11" type="ORF">IFM89_012468</name>
</gene>